<comment type="caution">
    <text evidence="2">The sequence shown here is derived from an EMBL/GenBank/DDBJ whole genome shotgun (WGS) entry which is preliminary data.</text>
</comment>
<feature type="compositionally biased region" description="Basic and acidic residues" evidence="1">
    <location>
        <begin position="1"/>
        <end position="10"/>
    </location>
</feature>
<protein>
    <submittedName>
        <fullName evidence="2">Uncharacterized protein</fullName>
    </submittedName>
</protein>
<dbReference type="AlphaFoldDB" id="X8E5Z5"/>
<organism evidence="2">
    <name type="scientific">Mycobacterium xenopi 4042</name>
    <dbReference type="NCBI Taxonomy" id="1299334"/>
    <lineage>
        <taxon>Bacteria</taxon>
        <taxon>Bacillati</taxon>
        <taxon>Actinomycetota</taxon>
        <taxon>Actinomycetes</taxon>
        <taxon>Mycobacteriales</taxon>
        <taxon>Mycobacteriaceae</taxon>
        <taxon>Mycobacterium</taxon>
    </lineage>
</organism>
<accession>X8E5Z5</accession>
<dbReference type="EMBL" id="JAOB01000010">
    <property type="protein sequence ID" value="EUA75358.1"/>
    <property type="molecule type" value="Genomic_DNA"/>
</dbReference>
<gene>
    <name evidence="2" type="ORF">I553_3251</name>
</gene>
<dbReference type="PATRIC" id="fig|1299334.3.peg.757"/>
<proteinExistence type="predicted"/>
<reference evidence="2" key="1">
    <citation type="submission" date="2014-01" db="EMBL/GenBank/DDBJ databases">
        <authorList>
            <person name="Brown-Elliot B."/>
            <person name="Wallace R."/>
            <person name="Lenaerts A."/>
            <person name="Ordway D."/>
            <person name="DeGroote M.A."/>
            <person name="Parker T."/>
            <person name="Sizemore C."/>
            <person name="Tallon L.J."/>
            <person name="Sadzewicz L.K."/>
            <person name="Sengamalay N."/>
            <person name="Fraser C.M."/>
            <person name="Hine E."/>
            <person name="Shefchek K.A."/>
            <person name="Das S.P."/>
            <person name="Tettelin H."/>
        </authorList>
    </citation>
    <scope>NUCLEOTIDE SEQUENCE [LARGE SCALE GENOMIC DNA]</scope>
    <source>
        <strain evidence="2">4042</strain>
    </source>
</reference>
<name>X8E5Z5_MYCXE</name>
<feature type="region of interest" description="Disordered" evidence="1">
    <location>
        <begin position="1"/>
        <end position="32"/>
    </location>
</feature>
<sequence>MPWWPGDRRRSGGRNTHLPRHVARSVRPAASRRCLSDEEERVTCW</sequence>
<evidence type="ECO:0000256" key="1">
    <source>
        <dbReference type="SAM" id="MobiDB-lite"/>
    </source>
</evidence>
<evidence type="ECO:0000313" key="2">
    <source>
        <dbReference type="EMBL" id="EUA75358.1"/>
    </source>
</evidence>